<dbReference type="RefSeq" id="WP_183337314.1">
    <property type="nucleotide sequence ID" value="NZ_JACHZG010000001.1"/>
</dbReference>
<name>A0A7W5JU51_9ACTN</name>
<evidence type="ECO:0000313" key="1">
    <source>
        <dbReference type="EMBL" id="MBB3326354.1"/>
    </source>
</evidence>
<dbReference type="AlphaFoldDB" id="A0A7W5JU51"/>
<gene>
    <name evidence="1" type="ORF">FHX39_001298</name>
</gene>
<proteinExistence type="predicted"/>
<keyword evidence="2" id="KW-1185">Reference proteome</keyword>
<evidence type="ECO:0008006" key="3">
    <source>
        <dbReference type="Google" id="ProtNLM"/>
    </source>
</evidence>
<reference evidence="1 2" key="1">
    <citation type="submission" date="2020-08" db="EMBL/GenBank/DDBJ databases">
        <title>Sequencing the genomes of 1000 actinobacteria strains.</title>
        <authorList>
            <person name="Klenk H.-P."/>
        </authorList>
    </citation>
    <scope>NUCLEOTIDE SEQUENCE [LARGE SCALE GENOMIC DNA]</scope>
    <source>
        <strain evidence="1 2">DSM 11053</strain>
    </source>
</reference>
<sequence length="544" mass="60276">MTKYLDYFPPPFLEDMVRGRCIPFIGAGFSLNAQLPPGVLMPDWDGVGRRAAEALRDYSYTTAIEALSTYEHEFSRVKLTEFLVEALNASVIQPGSAHDAFCAIPFDRAITTNWDFLLETSYARAGKYCMPIVSEDQLAVQGDRAWVRLLKLHGDLNHPNRIIATEEDYDGFLTRYPLLATYLSSMLIDNTAFFIGYSLDDPDLRQIWQLIKDRLGGLRRPAYVLQIGASPQAMARFERRGVKVINLPKSDQSYSQTLTTALSELRDYWTASLPLISTSADPESQAELSLPNFAKNRLAFFAVPTALASFYKQQVYPVARRQGFTPVMAIDVATVGENIVAKVQALLEKSAVTIADLGTANTIYELGLAKLTSAGPIIVVTTDSSTVPIEVPELQRVVRPLVLDDQGIDPLSLGFVEALSARLAAAFLTISPTLTSEPQRLLDQSEFRAAIMSAFSLLEHELAQAIERLDIPLQRHRAGPVSFREMLNALRPFLADDLIQRLLDHASVRNRVAHSAVDVTRQTAFAIVEDVATAVAQLELARDR</sequence>
<dbReference type="Proteomes" id="UP000565572">
    <property type="component" value="Unassembled WGS sequence"/>
</dbReference>
<accession>A0A7W5JU51</accession>
<protein>
    <recommendedName>
        <fullName evidence="3">SIR2-like domain-containing protein</fullName>
    </recommendedName>
</protein>
<dbReference type="Pfam" id="PF13289">
    <property type="entry name" value="SIR2_2"/>
    <property type="match status" value="1"/>
</dbReference>
<organism evidence="1 2">
    <name type="scientific">Microlunatus antarcticus</name>
    <dbReference type="NCBI Taxonomy" id="53388"/>
    <lineage>
        <taxon>Bacteria</taxon>
        <taxon>Bacillati</taxon>
        <taxon>Actinomycetota</taxon>
        <taxon>Actinomycetes</taxon>
        <taxon>Propionibacteriales</taxon>
        <taxon>Propionibacteriaceae</taxon>
        <taxon>Microlunatus</taxon>
    </lineage>
</organism>
<evidence type="ECO:0000313" key="2">
    <source>
        <dbReference type="Proteomes" id="UP000565572"/>
    </source>
</evidence>
<comment type="caution">
    <text evidence="1">The sequence shown here is derived from an EMBL/GenBank/DDBJ whole genome shotgun (WGS) entry which is preliminary data.</text>
</comment>
<dbReference type="EMBL" id="JACHZG010000001">
    <property type="protein sequence ID" value="MBB3326354.1"/>
    <property type="molecule type" value="Genomic_DNA"/>
</dbReference>